<proteinExistence type="predicted"/>
<sequence length="53" mass="6624">MQRKNPLASKHIARTKYKERKIDTYIKWTTEKRGYLLWRDLVNLHNKYNIKVY</sequence>
<evidence type="ECO:0000313" key="1">
    <source>
        <dbReference type="EMBL" id="QPI16198.1"/>
    </source>
</evidence>
<accession>A0A7S9XG23</accession>
<organism evidence="1">
    <name type="scientific">Virus NIOZ-UU157</name>
    <dbReference type="NCBI Taxonomy" id="2763269"/>
    <lineage>
        <taxon>Viruses</taxon>
    </lineage>
</organism>
<reference evidence="1" key="1">
    <citation type="submission" date="2020-08" db="EMBL/GenBank/DDBJ databases">
        <title>Bridging the membrane lipid divide: bacteria of the FCB group superphylum have the potential to synthesize archaeal ether lipids.</title>
        <authorList>
            <person name="Villanueva L."/>
            <person name="von Meijenfeldt F.A.B."/>
            <person name="Westbye A.B."/>
            <person name="Yadav S."/>
            <person name="Hopmans E.C."/>
            <person name="Dutilh B.E."/>
            <person name="Sinninghe Damste J.S."/>
        </authorList>
    </citation>
    <scope>NUCLEOTIDE SEQUENCE</scope>
    <source>
        <strain evidence="1">NIOZ-UU157</strain>
    </source>
</reference>
<name>A0A7S9XG23_9VIRU</name>
<dbReference type="EMBL" id="MW030542">
    <property type="protein sequence ID" value="QPI16198.1"/>
    <property type="molecule type" value="Genomic_DNA"/>
</dbReference>
<gene>
    <name evidence="1" type="ORF">NIOZUU157_00080</name>
</gene>
<protein>
    <submittedName>
        <fullName evidence="1">Uncharacterized protein</fullName>
    </submittedName>
</protein>